<keyword evidence="3" id="KW-1185">Reference proteome</keyword>
<dbReference type="PROSITE" id="PS51257">
    <property type="entry name" value="PROKAR_LIPOPROTEIN"/>
    <property type="match status" value="1"/>
</dbReference>
<organism evidence="2 3">
    <name type="scientific">Marinobacterium zhoushanense</name>
    <dbReference type="NCBI Taxonomy" id="1679163"/>
    <lineage>
        <taxon>Bacteria</taxon>
        <taxon>Pseudomonadati</taxon>
        <taxon>Pseudomonadota</taxon>
        <taxon>Gammaproteobacteria</taxon>
        <taxon>Oceanospirillales</taxon>
        <taxon>Oceanospirillaceae</taxon>
        <taxon>Marinobacterium</taxon>
    </lineage>
</organism>
<name>A0ABQ1KKL1_9GAMM</name>
<dbReference type="EMBL" id="BMIJ01000006">
    <property type="protein sequence ID" value="GGC02364.1"/>
    <property type="molecule type" value="Genomic_DNA"/>
</dbReference>
<dbReference type="InterPro" id="IPR005184">
    <property type="entry name" value="DUF306_Meta_HslJ"/>
</dbReference>
<evidence type="ECO:0000313" key="3">
    <source>
        <dbReference type="Proteomes" id="UP000629025"/>
    </source>
</evidence>
<dbReference type="RefSeq" id="WP_229680789.1">
    <property type="nucleotide sequence ID" value="NZ_BMIJ01000006.1"/>
</dbReference>
<accession>A0ABQ1KKL1</accession>
<dbReference type="PANTHER" id="PTHR35535">
    <property type="entry name" value="HEAT SHOCK PROTEIN HSLJ"/>
    <property type="match status" value="1"/>
</dbReference>
<dbReference type="InterPro" id="IPR053147">
    <property type="entry name" value="Hsp_HslJ-like"/>
</dbReference>
<dbReference type="PANTHER" id="PTHR35535:SF1">
    <property type="entry name" value="HEAT SHOCK PROTEIN HSLJ"/>
    <property type="match status" value="1"/>
</dbReference>
<gene>
    <name evidence="2" type="ORF">GCM10011352_30710</name>
</gene>
<dbReference type="InterPro" id="IPR038670">
    <property type="entry name" value="HslJ-like_sf"/>
</dbReference>
<dbReference type="Gene3D" id="2.40.128.270">
    <property type="match status" value="1"/>
</dbReference>
<comment type="caution">
    <text evidence="2">The sequence shown here is derived from an EMBL/GenBank/DDBJ whole genome shotgun (WGS) entry which is preliminary data.</text>
</comment>
<evidence type="ECO:0000259" key="1">
    <source>
        <dbReference type="Pfam" id="PF03724"/>
    </source>
</evidence>
<feature type="domain" description="DUF306" evidence="1">
    <location>
        <begin position="43"/>
        <end position="144"/>
    </location>
</feature>
<dbReference type="Pfam" id="PF03724">
    <property type="entry name" value="META"/>
    <property type="match status" value="1"/>
</dbReference>
<reference evidence="3" key="1">
    <citation type="journal article" date="2019" name="Int. J. Syst. Evol. Microbiol.">
        <title>The Global Catalogue of Microorganisms (GCM) 10K type strain sequencing project: providing services to taxonomists for standard genome sequencing and annotation.</title>
        <authorList>
            <consortium name="The Broad Institute Genomics Platform"/>
            <consortium name="The Broad Institute Genome Sequencing Center for Infectious Disease"/>
            <person name="Wu L."/>
            <person name="Ma J."/>
        </authorList>
    </citation>
    <scope>NUCLEOTIDE SEQUENCE [LARGE SCALE GENOMIC DNA]</scope>
    <source>
        <strain evidence="3">CGMCC 1.15341</strain>
    </source>
</reference>
<dbReference type="Proteomes" id="UP000629025">
    <property type="component" value="Unassembled WGS sequence"/>
</dbReference>
<protein>
    <recommendedName>
        <fullName evidence="1">DUF306 domain-containing protein</fullName>
    </recommendedName>
</protein>
<sequence length="169" mass="18412">MNIRTMLAYIFFPIVGVLSGCVGTSSSTAQISVPPGRVIASAEQLEGEWVVSSIGAREVQGQYSPRIAFGKQQRVGGMAGCNRFLGDYALGREGQLLFGEMRVTRRICAEPIMFQEALLLNRLRGVRSGRLTADGELLLYFEEGALPIRMRPDNTQAISDSVKSGPYHG</sequence>
<evidence type="ECO:0000313" key="2">
    <source>
        <dbReference type="EMBL" id="GGC02364.1"/>
    </source>
</evidence>
<proteinExistence type="predicted"/>